<dbReference type="SUPFAM" id="SSF55856">
    <property type="entry name" value="Cytochrome b5-like heme/steroid binding domain"/>
    <property type="match status" value="1"/>
</dbReference>
<dbReference type="Proteomes" id="UP000001593">
    <property type="component" value="Unassembled WGS sequence"/>
</dbReference>
<dbReference type="EMBL" id="DS473218">
    <property type="protein sequence ID" value="EDO27421.1"/>
    <property type="molecule type" value="Genomic_DNA"/>
</dbReference>
<dbReference type="PANTHER" id="PTHR10281:SF4">
    <property type="entry name" value="NEUFERRICIN"/>
    <property type="match status" value="1"/>
</dbReference>
<dbReference type="PANTHER" id="PTHR10281">
    <property type="entry name" value="MEMBRANE-ASSOCIATED PROGESTERONE RECEPTOR COMPONENT-RELATED"/>
    <property type="match status" value="1"/>
</dbReference>
<dbReference type="InterPro" id="IPR036400">
    <property type="entry name" value="Cyt_B5-like_heme/steroid_sf"/>
</dbReference>
<feature type="domain" description="Cytochrome b5 heme-binding" evidence="2">
    <location>
        <begin position="1"/>
        <end position="50"/>
    </location>
</feature>
<dbReference type="Pfam" id="PF00173">
    <property type="entry name" value="Cyt-b5"/>
    <property type="match status" value="1"/>
</dbReference>
<dbReference type="GO" id="GO:0016020">
    <property type="term" value="C:membrane"/>
    <property type="evidence" value="ECO:0000318"/>
    <property type="project" value="GO_Central"/>
</dbReference>
<dbReference type="InParanoid" id="A7T9A6"/>
<evidence type="ECO:0000259" key="2">
    <source>
        <dbReference type="Pfam" id="PF00173"/>
    </source>
</evidence>
<feature type="non-terminal residue" evidence="3">
    <location>
        <position position="1"/>
    </location>
</feature>
<dbReference type="GO" id="GO:0012505">
    <property type="term" value="C:endomembrane system"/>
    <property type="evidence" value="ECO:0000318"/>
    <property type="project" value="GO_Central"/>
</dbReference>
<protein>
    <recommendedName>
        <fullName evidence="2">Cytochrome b5 heme-binding domain-containing protein</fullName>
    </recommendedName>
</protein>
<dbReference type="Gene3D" id="3.10.120.10">
    <property type="entry name" value="Cytochrome b5-like heme/steroid binding domain"/>
    <property type="match status" value="1"/>
</dbReference>
<dbReference type="HOGENOM" id="CLU_042860_3_1_1"/>
<dbReference type="InterPro" id="IPR001199">
    <property type="entry name" value="Cyt_B5-like_heme/steroid-bd"/>
</dbReference>
<gene>
    <name evidence="3" type="ORF">NEMVEDRAFT_v1g69094</name>
</gene>
<sequence length="72" mass="8238">KVYDVEKGRRFYGPGTGYHVFAGRDSTPSFVTGMFDRAKATDDVSTLKNEDLLGIKGWMEFYQKDYKYVGKV</sequence>
<proteinExistence type="inferred from homology"/>
<comment type="similarity">
    <text evidence="1">Belongs to the cytochrome b5 family. MAPR subfamily.</text>
</comment>
<dbReference type="PhylomeDB" id="A7T9A6"/>
<evidence type="ECO:0000313" key="3">
    <source>
        <dbReference type="EMBL" id="EDO27421.1"/>
    </source>
</evidence>
<keyword evidence="4" id="KW-1185">Reference proteome</keyword>
<feature type="non-terminal residue" evidence="3">
    <location>
        <position position="72"/>
    </location>
</feature>
<dbReference type="InterPro" id="IPR050577">
    <property type="entry name" value="MAPR/NEUFC/NENF-like"/>
</dbReference>
<accession>A7T9A6</accession>
<evidence type="ECO:0000313" key="4">
    <source>
        <dbReference type="Proteomes" id="UP000001593"/>
    </source>
</evidence>
<organism evidence="3 4">
    <name type="scientific">Nematostella vectensis</name>
    <name type="common">Starlet sea anemone</name>
    <dbReference type="NCBI Taxonomy" id="45351"/>
    <lineage>
        <taxon>Eukaryota</taxon>
        <taxon>Metazoa</taxon>
        <taxon>Cnidaria</taxon>
        <taxon>Anthozoa</taxon>
        <taxon>Hexacorallia</taxon>
        <taxon>Actiniaria</taxon>
        <taxon>Edwardsiidae</taxon>
        <taxon>Nematostella</taxon>
    </lineage>
</organism>
<reference evidence="3 4" key="1">
    <citation type="journal article" date="2007" name="Science">
        <title>Sea anemone genome reveals ancestral eumetazoan gene repertoire and genomic organization.</title>
        <authorList>
            <person name="Putnam N.H."/>
            <person name="Srivastava M."/>
            <person name="Hellsten U."/>
            <person name="Dirks B."/>
            <person name="Chapman J."/>
            <person name="Salamov A."/>
            <person name="Terry A."/>
            <person name="Shapiro H."/>
            <person name="Lindquist E."/>
            <person name="Kapitonov V.V."/>
            <person name="Jurka J."/>
            <person name="Genikhovich G."/>
            <person name="Grigoriev I.V."/>
            <person name="Lucas S.M."/>
            <person name="Steele R.E."/>
            <person name="Finnerty J.R."/>
            <person name="Technau U."/>
            <person name="Martindale M.Q."/>
            <person name="Rokhsar D.S."/>
        </authorList>
    </citation>
    <scope>NUCLEOTIDE SEQUENCE [LARGE SCALE GENOMIC DNA]</scope>
    <source>
        <strain evidence="4">CH2 X CH6</strain>
    </source>
</reference>
<evidence type="ECO:0000256" key="1">
    <source>
        <dbReference type="ARBA" id="ARBA00038357"/>
    </source>
</evidence>
<dbReference type="AlphaFoldDB" id="A7T9A6"/>
<name>A7T9A6_NEMVE</name>
<dbReference type="eggNOG" id="KOG1108">
    <property type="taxonomic scope" value="Eukaryota"/>
</dbReference>